<sequence>MSTPPGRDSAPAADPRRDTTKRTYGFAEWPGRDGAPLSGLFLPEHRELPGLTFDRRHPLPDTRAFLDQLVGPSGQYVSVWVHQYPTAGDAHEALVDQLLTSMAPRLPRCTERGLEAIGDVCFCGLADPVASVLFVRANVLVTVEDLGDTHAAVTEVATELDRQITLST</sequence>
<dbReference type="OrthoDB" id="9956460at2"/>
<reference evidence="2 3" key="1">
    <citation type="journal article" date="2016" name="Front. Microbiol.">
        <title>Comparative Genomics Analysis of Streptomyces Species Reveals Their Adaptation to the Marine Environment and Their Diversity at the Genomic Level.</title>
        <authorList>
            <person name="Tian X."/>
            <person name="Zhang Z."/>
            <person name="Yang T."/>
            <person name="Chen M."/>
            <person name="Li J."/>
            <person name="Chen F."/>
            <person name="Yang J."/>
            <person name="Li W."/>
            <person name="Zhang B."/>
            <person name="Zhang Z."/>
            <person name="Wu J."/>
            <person name="Zhang C."/>
            <person name="Long L."/>
            <person name="Xiao J."/>
        </authorList>
    </citation>
    <scope>NUCLEOTIDE SEQUENCE [LARGE SCALE GENOMIC DNA]</scope>
    <source>
        <strain evidence="2 3">SCSIO 02100</strain>
    </source>
</reference>
<feature type="region of interest" description="Disordered" evidence="1">
    <location>
        <begin position="1"/>
        <end position="25"/>
    </location>
</feature>
<evidence type="ECO:0000313" key="3">
    <source>
        <dbReference type="Proteomes" id="UP000176101"/>
    </source>
</evidence>
<name>A0A1E7KIY7_9ACTN</name>
<keyword evidence="3" id="KW-1185">Reference proteome</keyword>
<protein>
    <submittedName>
        <fullName evidence="2">Uncharacterized protein</fullName>
    </submittedName>
</protein>
<evidence type="ECO:0000313" key="2">
    <source>
        <dbReference type="EMBL" id="OEV03900.1"/>
    </source>
</evidence>
<organism evidence="2 3">
    <name type="scientific">Streptomyces oceani</name>
    <dbReference type="NCBI Taxonomy" id="1075402"/>
    <lineage>
        <taxon>Bacteria</taxon>
        <taxon>Bacillati</taxon>
        <taxon>Actinomycetota</taxon>
        <taxon>Actinomycetes</taxon>
        <taxon>Kitasatosporales</taxon>
        <taxon>Streptomycetaceae</taxon>
        <taxon>Streptomyces</taxon>
    </lineage>
</organism>
<dbReference type="RefSeq" id="WP_070196223.1">
    <property type="nucleotide sequence ID" value="NZ_LJGU01000115.1"/>
</dbReference>
<comment type="caution">
    <text evidence="2">The sequence shown here is derived from an EMBL/GenBank/DDBJ whole genome shotgun (WGS) entry which is preliminary data.</text>
</comment>
<dbReference type="EMBL" id="LJGU01000115">
    <property type="protein sequence ID" value="OEV03900.1"/>
    <property type="molecule type" value="Genomic_DNA"/>
</dbReference>
<evidence type="ECO:0000256" key="1">
    <source>
        <dbReference type="SAM" id="MobiDB-lite"/>
    </source>
</evidence>
<dbReference type="Proteomes" id="UP000176101">
    <property type="component" value="Unassembled WGS sequence"/>
</dbReference>
<dbReference type="STRING" id="1075402.AN216_09655"/>
<proteinExistence type="predicted"/>
<accession>A0A1E7KIY7</accession>
<gene>
    <name evidence="2" type="ORF">AN216_09655</name>
</gene>
<dbReference type="AlphaFoldDB" id="A0A1E7KIY7"/>